<name>A0A0P9IRR8_RHOGW</name>
<dbReference type="SUPFAM" id="SSF52047">
    <property type="entry name" value="RNI-like"/>
    <property type="match status" value="1"/>
</dbReference>
<sequence length="534" mass="59726">MSFKEPVVQLAREPSNDDCALLMLPVEILKYISELAYRHPARPDHPLDAPDPLQVEILRQQPAPHRPLCRSLYPIEQEQLYRSIEIKSFRTLDLLQRTLVEDSREPGRSLGSLVAALSFDTSWHRKRANPASTRHEQDELARPDRPYHVDSAAAATRLVASLLGALTGLEYFGLRFNPGLRPEDHELLHLIFEHPSTLVHLDSVQHFALLIYGPDLDAAFPDDAGAWLAQLGQLRNVKTLELSFHAHGTPVILQTSSSTRPVFNQVRTLKISARLDTWRVPLRDLVPHLTSLEVYSGGPSSGHAELRSLVASAPTCLVALSIDAYVSADTLGAIEDVLPTFPLLHTLHLDNSCRDHAPLPSSLARLDNLEILHFGPSAVLPDYALVDLVTGPHRLKALRKLTLDYIEAFFEETLRDAGGVLPHGRDCDASGLYWGWDAPDWPEGCSWRDLTTAVRLVRARGVVVDGLAVRALEWYGEYAAERDKVARRRGFEMGDWADARRFLGARIVELLEEERQARIHAADEEEEEGDEVRG</sequence>
<dbReference type="EMBL" id="KQ474089">
    <property type="protein sequence ID" value="KPV72095.1"/>
    <property type="molecule type" value="Genomic_DNA"/>
</dbReference>
<dbReference type="InterPro" id="IPR032675">
    <property type="entry name" value="LRR_dom_sf"/>
</dbReference>
<reference evidence="1 2" key="1">
    <citation type="journal article" date="2015" name="Front. Microbiol.">
        <title>Genome sequence of the plant growth promoting endophytic yeast Rhodotorula graminis WP1.</title>
        <authorList>
            <person name="Firrincieli A."/>
            <person name="Otillar R."/>
            <person name="Salamov A."/>
            <person name="Schmutz J."/>
            <person name="Khan Z."/>
            <person name="Redman R.S."/>
            <person name="Fleck N.D."/>
            <person name="Lindquist E."/>
            <person name="Grigoriev I.V."/>
            <person name="Doty S.L."/>
        </authorList>
    </citation>
    <scope>NUCLEOTIDE SEQUENCE [LARGE SCALE GENOMIC DNA]</scope>
    <source>
        <strain evidence="1 2">WP1</strain>
    </source>
</reference>
<organism evidence="1 2">
    <name type="scientific">Rhodotorula graminis (strain WP1)</name>
    <dbReference type="NCBI Taxonomy" id="578459"/>
    <lineage>
        <taxon>Eukaryota</taxon>
        <taxon>Fungi</taxon>
        <taxon>Dikarya</taxon>
        <taxon>Basidiomycota</taxon>
        <taxon>Pucciniomycotina</taxon>
        <taxon>Microbotryomycetes</taxon>
        <taxon>Sporidiobolales</taxon>
        <taxon>Sporidiobolaceae</taxon>
        <taxon>Rhodotorula</taxon>
    </lineage>
</organism>
<dbReference type="Proteomes" id="UP000053890">
    <property type="component" value="Unassembled WGS sequence"/>
</dbReference>
<keyword evidence="2" id="KW-1185">Reference proteome</keyword>
<dbReference type="GeneID" id="28978697"/>
<dbReference type="Gene3D" id="3.80.10.10">
    <property type="entry name" value="Ribonuclease Inhibitor"/>
    <property type="match status" value="1"/>
</dbReference>
<protein>
    <submittedName>
        <fullName evidence="1">Uncharacterized protein</fullName>
    </submittedName>
</protein>
<gene>
    <name evidence="1" type="ORF">RHOBADRAFT_56219</name>
</gene>
<proteinExistence type="predicted"/>
<accession>A0A0P9IRR8</accession>
<dbReference type="RefSeq" id="XP_018268144.1">
    <property type="nucleotide sequence ID" value="XM_018418249.1"/>
</dbReference>
<evidence type="ECO:0000313" key="2">
    <source>
        <dbReference type="Proteomes" id="UP000053890"/>
    </source>
</evidence>
<dbReference type="AlphaFoldDB" id="A0A0P9IRR8"/>
<evidence type="ECO:0000313" key="1">
    <source>
        <dbReference type="EMBL" id="KPV72095.1"/>
    </source>
</evidence>